<protein>
    <submittedName>
        <fullName evidence="1">Uncharacterized protein</fullName>
    </submittedName>
</protein>
<proteinExistence type="predicted"/>
<dbReference type="EMBL" id="CP104013">
    <property type="protein sequence ID" value="UYP48788.1"/>
    <property type="molecule type" value="Genomic_DNA"/>
</dbReference>
<name>A0ABY6HZ35_9ARCH</name>
<gene>
    <name evidence="1" type="ORF">NEF87_005073</name>
</gene>
<evidence type="ECO:0000313" key="2">
    <source>
        <dbReference type="Proteomes" id="UP001208689"/>
    </source>
</evidence>
<organism evidence="1 2">
    <name type="scientific">Candidatus Lokiarchaeum ossiferum</name>
    <dbReference type="NCBI Taxonomy" id="2951803"/>
    <lineage>
        <taxon>Archaea</taxon>
        <taxon>Promethearchaeati</taxon>
        <taxon>Promethearchaeota</taxon>
        <taxon>Promethearchaeia</taxon>
        <taxon>Promethearchaeales</taxon>
        <taxon>Promethearchaeaceae</taxon>
        <taxon>Candidatus Lokiarchaeum</taxon>
    </lineage>
</organism>
<evidence type="ECO:0000313" key="1">
    <source>
        <dbReference type="EMBL" id="UYP48788.1"/>
    </source>
</evidence>
<accession>A0ABY6HZ35</accession>
<sequence>MEKDEIGKNGIIFVDIIQHTLSHGLDILVSSENEI</sequence>
<keyword evidence="2" id="KW-1185">Reference proteome</keyword>
<reference evidence="1" key="1">
    <citation type="submission" date="2022-09" db="EMBL/GenBank/DDBJ databases">
        <title>Actin cytoskeleton and complex cell architecture in an #Asgard archaeon.</title>
        <authorList>
            <person name="Ponce Toledo R.I."/>
            <person name="Schleper C."/>
            <person name="Rodrigues Oliveira T."/>
            <person name="Wollweber F."/>
            <person name="Xu J."/>
            <person name="Rittmann S."/>
            <person name="Klingl A."/>
            <person name="Pilhofer M."/>
        </authorList>
    </citation>
    <scope>NUCLEOTIDE SEQUENCE</scope>
    <source>
        <strain evidence="1">B-35</strain>
    </source>
</reference>
<dbReference type="Proteomes" id="UP001208689">
    <property type="component" value="Chromosome"/>
</dbReference>